<keyword evidence="1" id="KW-0997">Cell inner membrane</keyword>
<dbReference type="RefSeq" id="WP_175503392.1">
    <property type="nucleotide sequence ID" value="NZ_CP054840.1"/>
</dbReference>
<keyword evidence="1" id="KW-0739">Sodium transport</keyword>
<keyword evidence="1" id="KW-0769">Symport</keyword>
<protein>
    <recommendedName>
        <fullName evidence="1 2">Sodium/glutamate symporter</fullName>
    </recommendedName>
</protein>
<keyword evidence="1" id="KW-0812">Transmembrane</keyword>
<evidence type="ECO:0000313" key="4">
    <source>
        <dbReference type="Proteomes" id="UP000509579"/>
    </source>
</evidence>
<dbReference type="GO" id="GO:0015813">
    <property type="term" value="P:L-glutamate transmembrane transport"/>
    <property type="evidence" value="ECO:0007669"/>
    <property type="project" value="UniProtKB-UniRule"/>
</dbReference>
<dbReference type="AlphaFoldDB" id="A0A6N1X3A3"/>
<dbReference type="Pfam" id="PF03616">
    <property type="entry name" value="Glt_symporter"/>
    <property type="match status" value="1"/>
</dbReference>
<keyword evidence="1" id="KW-0813">Transport</keyword>
<keyword evidence="1" id="KW-0406">Ion transport</keyword>
<comment type="similarity">
    <text evidence="1">Belongs to the glutamate:Na(+) symporter (ESS) (TC 2.A.27) family.</text>
</comment>
<comment type="subcellular location">
    <subcellularLocation>
        <location evidence="1">Cell inner membrane</location>
        <topology evidence="1">Multi-pass membrane protein</topology>
    </subcellularLocation>
</comment>
<feature type="transmembrane region" description="Helical" evidence="1">
    <location>
        <begin position="98"/>
        <end position="122"/>
    </location>
</feature>
<evidence type="ECO:0000256" key="1">
    <source>
        <dbReference type="HAMAP-Rule" id="MF_02062"/>
    </source>
</evidence>
<dbReference type="GO" id="GO:0015501">
    <property type="term" value="F:glutamate:sodium symporter activity"/>
    <property type="evidence" value="ECO:0007669"/>
    <property type="project" value="UniProtKB-UniRule"/>
</dbReference>
<organism evidence="3 4">
    <name type="scientific">Comamonas antarctica</name>
    <dbReference type="NCBI Taxonomy" id="2743470"/>
    <lineage>
        <taxon>Bacteria</taxon>
        <taxon>Pseudomonadati</taxon>
        <taxon>Pseudomonadota</taxon>
        <taxon>Betaproteobacteria</taxon>
        <taxon>Burkholderiales</taxon>
        <taxon>Comamonadaceae</taxon>
        <taxon>Comamonas</taxon>
    </lineage>
</organism>
<feature type="transmembrane region" description="Helical" evidence="1">
    <location>
        <begin position="277"/>
        <end position="297"/>
    </location>
</feature>
<feature type="transmembrane region" description="Helical" evidence="1">
    <location>
        <begin position="74"/>
        <end position="92"/>
    </location>
</feature>
<proteinExistence type="inferred from homology"/>
<sequence length="401" mass="41396">MDAFALTPLQSLFAAVACLLVGAGVTRRVGFLARYNIPEPVTGGLLFAAVASAAALLGSSGQAPVALDTTLKPTLLLMFFAGVGMGADLRLLRQGGKALGRFVLVLFPFIVLQNGVGLAMATLLDLHPLYGVIVGSITLVGGHGTGAAYAERFAEVNNLQSVMELSMTSATVGLILGGIVAGPVAQFLIRRHRLGLDQAEAQAAGPQAEARAVSALGVAGALAGILGAVILGQWLAQQMQDLPMTVPGFLWCMLVGVAVRNLAPLVGLHFDDRATELISGLCLALFLVMTMMALNLVEVARTAGPLLAILAAHTIIIALYAVFVCFRVMGRDYEAAVTSAAFIGFNLGSTATAIANMQAIAAKHGPAPRAFLIVPLAGAFLVDLMNAVILTGFLSLDLLGQ</sequence>
<keyword evidence="1" id="KW-0029">Amino-acid transport</keyword>
<dbReference type="Proteomes" id="UP000509579">
    <property type="component" value="Chromosome"/>
</dbReference>
<dbReference type="HAMAP" id="MF_02062">
    <property type="entry name" value="GltS"/>
    <property type="match status" value="1"/>
</dbReference>
<gene>
    <name evidence="1 3" type="primary">gltS</name>
    <name evidence="3" type="ORF">HUK68_06075</name>
</gene>
<keyword evidence="1" id="KW-0915">Sodium</keyword>
<keyword evidence="1" id="KW-1003">Cell membrane</keyword>
<feature type="transmembrane region" description="Helical" evidence="1">
    <location>
        <begin position="372"/>
        <end position="396"/>
    </location>
</feature>
<keyword evidence="1" id="KW-0472">Membrane</keyword>
<feature type="transmembrane region" description="Helical" evidence="1">
    <location>
        <begin position="44"/>
        <end position="67"/>
    </location>
</feature>
<name>A0A6N1X3A3_9BURK</name>
<dbReference type="PANTHER" id="PTHR36178:SF1">
    <property type="entry name" value="SODIUM_GLUTAMATE SYMPORTER"/>
    <property type="match status" value="1"/>
</dbReference>
<feature type="transmembrane region" description="Helical" evidence="1">
    <location>
        <begin position="248"/>
        <end position="270"/>
    </location>
</feature>
<keyword evidence="1" id="KW-1133">Transmembrane helix</keyword>
<evidence type="ECO:0000256" key="2">
    <source>
        <dbReference type="NCBIfam" id="TIGR00210"/>
    </source>
</evidence>
<comment type="function">
    <text evidence="1">Catalyzes the sodium-dependent transport of glutamate.</text>
</comment>
<dbReference type="GO" id="GO:0005886">
    <property type="term" value="C:plasma membrane"/>
    <property type="evidence" value="ECO:0007669"/>
    <property type="project" value="UniProtKB-SubCell"/>
</dbReference>
<dbReference type="InterPro" id="IPR004445">
    <property type="entry name" value="GltS"/>
</dbReference>
<dbReference type="KEGG" id="aant:HUK68_06075"/>
<keyword evidence="4" id="KW-1185">Reference proteome</keyword>
<feature type="transmembrane region" description="Helical" evidence="1">
    <location>
        <begin position="303"/>
        <end position="323"/>
    </location>
</feature>
<feature type="transmembrane region" description="Helical" evidence="1">
    <location>
        <begin position="210"/>
        <end position="236"/>
    </location>
</feature>
<accession>A0A6N1X3A3</accession>
<dbReference type="PANTHER" id="PTHR36178">
    <property type="entry name" value="SLR0625 PROTEIN"/>
    <property type="match status" value="1"/>
</dbReference>
<reference evidence="3 4" key="1">
    <citation type="submission" date="2020-06" db="EMBL/GenBank/DDBJ databases">
        <title>Acidovorax antarctica sp. nov., isolated from Corinth ice sheet soil, Antarctic Fields Peninsula.</title>
        <authorList>
            <person name="Xu Q."/>
            <person name="Peng F."/>
        </authorList>
    </citation>
    <scope>NUCLEOTIDE SEQUENCE [LARGE SCALE GENOMIC DNA]</scope>
    <source>
        <strain evidence="3 4">16-35-5</strain>
    </source>
</reference>
<dbReference type="NCBIfam" id="TIGR00210">
    <property type="entry name" value="gltS"/>
    <property type="match status" value="1"/>
</dbReference>
<dbReference type="EMBL" id="CP054840">
    <property type="protein sequence ID" value="QKV52512.1"/>
    <property type="molecule type" value="Genomic_DNA"/>
</dbReference>
<feature type="transmembrane region" description="Helical" evidence="1">
    <location>
        <begin position="335"/>
        <end position="360"/>
    </location>
</feature>
<feature type="transmembrane region" description="Helical" evidence="1">
    <location>
        <begin position="170"/>
        <end position="189"/>
    </location>
</feature>
<evidence type="ECO:0000313" key="3">
    <source>
        <dbReference type="EMBL" id="QKV52512.1"/>
    </source>
</evidence>